<dbReference type="InterPro" id="IPR016039">
    <property type="entry name" value="Thiolase-like"/>
</dbReference>
<dbReference type="PANTHER" id="PTHR42689:SF1">
    <property type="entry name" value="ACETYL-COA ACYLTRANSFERASE FADA2 (3-KETOACYL-COA THIOLASE) (BETA-KETOTHIOLASE)-RELATED"/>
    <property type="match status" value="1"/>
</dbReference>
<protein>
    <submittedName>
        <fullName evidence="8">Acetyl-CoA C-acetyltransferase</fullName>
        <ecNumber evidence="8">2.3.1.9</ecNumber>
    </submittedName>
</protein>
<dbReference type="InterPro" id="IPR002155">
    <property type="entry name" value="Thiolase"/>
</dbReference>
<feature type="domain" description="Thiolase C-terminal" evidence="7">
    <location>
        <begin position="305"/>
        <end position="422"/>
    </location>
</feature>
<name>A0A940XQH8_9ACTN</name>
<dbReference type="GO" id="GO:0003985">
    <property type="term" value="F:acetyl-CoA C-acetyltransferase activity"/>
    <property type="evidence" value="ECO:0007669"/>
    <property type="project" value="UniProtKB-EC"/>
</dbReference>
<dbReference type="Gene3D" id="3.40.47.10">
    <property type="match status" value="1"/>
</dbReference>
<organism evidence="8 9">
    <name type="scientific">Streptomyces liliiviolaceus</name>
    <dbReference type="NCBI Taxonomy" id="2823109"/>
    <lineage>
        <taxon>Bacteria</taxon>
        <taxon>Bacillati</taxon>
        <taxon>Actinomycetota</taxon>
        <taxon>Actinomycetes</taxon>
        <taxon>Kitasatosporales</taxon>
        <taxon>Streptomycetaceae</taxon>
        <taxon>Streptomyces</taxon>
    </lineage>
</organism>
<feature type="active site" description="Proton acceptor" evidence="4">
    <location>
        <position position="378"/>
    </location>
</feature>
<keyword evidence="3 5" id="KW-0012">Acyltransferase</keyword>
<dbReference type="SUPFAM" id="SSF53901">
    <property type="entry name" value="Thiolase-like"/>
    <property type="match status" value="2"/>
</dbReference>
<evidence type="ECO:0000256" key="3">
    <source>
        <dbReference type="ARBA" id="ARBA00023315"/>
    </source>
</evidence>
<dbReference type="Proteomes" id="UP000677413">
    <property type="component" value="Unassembled WGS sequence"/>
</dbReference>
<keyword evidence="9" id="KW-1185">Reference proteome</keyword>
<sequence length="423" mass="43802">MPEPRRVAVVGGTRIPFARSDGPYATASNQEMLAAALDGLVDRFGLEEPGAVGELVAGAVLKHSRDFNLARETVLGSRLDARTPAYDIQQACGTGLQAVVAAANKIMLGQTESAVAGGADTASDAPLGVNDQLRRILLEVRRAKSAGARLKALARVRPGHLVPEIPRNAEPRTGLSMGEHAAVTARTLAVTREAQDELAAASHQRLAAAYERGFFDDLVVPFRGLARDQNLRPGSTVAKLATLKPVFGVQGPDPTMTAGNSTPLTDGAATVLLASDAWAAGRGLTPLAYLTAYETAAVDFVAGDVAGGADGLLMAPAHAVPRMLERVGLGLDDFDFVEVHEAFASQVLATLAAWEKQGLGQVDRARLNVAGSSLATGHPFAATGARIVATLAKLLAERQGPGRGLISICAAGGQGVTAILERP</sequence>
<dbReference type="CDD" id="cd00751">
    <property type="entry name" value="thiolase"/>
    <property type="match status" value="1"/>
</dbReference>
<dbReference type="Pfam" id="PF02803">
    <property type="entry name" value="Thiolase_C"/>
    <property type="match status" value="1"/>
</dbReference>
<accession>A0A940XQH8</accession>
<feature type="active site" description="Proton acceptor" evidence="4">
    <location>
        <position position="409"/>
    </location>
</feature>
<dbReference type="InterPro" id="IPR020617">
    <property type="entry name" value="Thiolase_C"/>
</dbReference>
<feature type="domain" description="Thiolase N-terminal" evidence="6">
    <location>
        <begin position="7"/>
        <end position="276"/>
    </location>
</feature>
<evidence type="ECO:0000313" key="8">
    <source>
        <dbReference type="EMBL" id="MBQ0848356.1"/>
    </source>
</evidence>
<dbReference type="AlphaFoldDB" id="A0A940XQH8"/>
<dbReference type="PANTHER" id="PTHR42689">
    <property type="entry name" value="ACETYL-COA ACYLTRANSFERASE FADA2 (3-KETOACYL-COA THIOLASE) (BETA-KETOTHIOLASE)-RELATED"/>
    <property type="match status" value="1"/>
</dbReference>
<feature type="active site" description="Acyl-thioester intermediate" evidence="4">
    <location>
        <position position="92"/>
    </location>
</feature>
<dbReference type="NCBIfam" id="NF006740">
    <property type="entry name" value="PRK09268.1"/>
    <property type="match status" value="1"/>
</dbReference>
<evidence type="ECO:0000313" key="9">
    <source>
        <dbReference type="Proteomes" id="UP000677413"/>
    </source>
</evidence>
<dbReference type="EMBL" id="JAGPYQ010000001">
    <property type="protein sequence ID" value="MBQ0848356.1"/>
    <property type="molecule type" value="Genomic_DNA"/>
</dbReference>
<evidence type="ECO:0000256" key="2">
    <source>
        <dbReference type="ARBA" id="ARBA00022679"/>
    </source>
</evidence>
<proteinExistence type="inferred from homology"/>
<gene>
    <name evidence="8" type="ORF">J8N05_09040</name>
</gene>
<reference evidence="8 9" key="1">
    <citation type="submission" date="2021-04" db="EMBL/GenBank/DDBJ databases">
        <authorList>
            <person name="Tang X."/>
            <person name="Zhou X."/>
            <person name="Chen X."/>
            <person name="Cernava T."/>
            <person name="Zhang C."/>
        </authorList>
    </citation>
    <scope>NUCLEOTIDE SEQUENCE [LARGE SCALE GENOMIC DNA]</scope>
    <source>
        <strain evidence="8 9">BH-SS-21</strain>
    </source>
</reference>
<evidence type="ECO:0000259" key="6">
    <source>
        <dbReference type="Pfam" id="PF00108"/>
    </source>
</evidence>
<dbReference type="Pfam" id="PF00108">
    <property type="entry name" value="Thiolase_N"/>
    <property type="match status" value="1"/>
</dbReference>
<dbReference type="InterPro" id="IPR020616">
    <property type="entry name" value="Thiolase_N"/>
</dbReference>
<keyword evidence="2 5" id="KW-0808">Transferase</keyword>
<evidence type="ECO:0000256" key="1">
    <source>
        <dbReference type="ARBA" id="ARBA00010982"/>
    </source>
</evidence>
<evidence type="ECO:0000259" key="7">
    <source>
        <dbReference type="Pfam" id="PF02803"/>
    </source>
</evidence>
<dbReference type="NCBIfam" id="TIGR01930">
    <property type="entry name" value="AcCoA-C-Actrans"/>
    <property type="match status" value="1"/>
</dbReference>
<comment type="caution">
    <text evidence="8">The sequence shown here is derived from an EMBL/GenBank/DDBJ whole genome shotgun (WGS) entry which is preliminary data.</text>
</comment>
<evidence type="ECO:0000256" key="4">
    <source>
        <dbReference type="PIRSR" id="PIRSR000429-1"/>
    </source>
</evidence>
<dbReference type="EC" id="2.3.1.9" evidence="8"/>
<evidence type="ECO:0000256" key="5">
    <source>
        <dbReference type="RuleBase" id="RU003557"/>
    </source>
</evidence>
<dbReference type="InterPro" id="IPR050521">
    <property type="entry name" value="3-ketoacyl-CoA_Thiolase"/>
</dbReference>
<dbReference type="RefSeq" id="WP_210890093.1">
    <property type="nucleotide sequence ID" value="NZ_JAGPYQ010000001.1"/>
</dbReference>
<comment type="similarity">
    <text evidence="1 5">Belongs to the thiolase-like superfamily. Thiolase family.</text>
</comment>
<dbReference type="PIRSF" id="PIRSF000429">
    <property type="entry name" value="Ac-CoA_Ac_transf"/>
    <property type="match status" value="1"/>
</dbReference>
<dbReference type="GO" id="GO:0005829">
    <property type="term" value="C:cytosol"/>
    <property type="evidence" value="ECO:0007669"/>
    <property type="project" value="TreeGrafter"/>
</dbReference>